<accession>A0A5B7G421</accession>
<comment type="caution">
    <text evidence="1">The sequence shown here is derived from an EMBL/GenBank/DDBJ whole genome shotgun (WGS) entry which is preliminary data.</text>
</comment>
<dbReference type="AlphaFoldDB" id="A0A5B7G421"/>
<name>A0A5B7G421_PORTR</name>
<proteinExistence type="predicted"/>
<gene>
    <name evidence="1" type="ORF">E2C01_045069</name>
</gene>
<dbReference type="PROSITE" id="PS51257">
    <property type="entry name" value="PROKAR_LIPOPROTEIN"/>
    <property type="match status" value="1"/>
</dbReference>
<keyword evidence="2" id="KW-1185">Reference proteome</keyword>
<evidence type="ECO:0000313" key="1">
    <source>
        <dbReference type="EMBL" id="MPC51224.1"/>
    </source>
</evidence>
<dbReference type="EMBL" id="VSRR010010045">
    <property type="protein sequence ID" value="MPC51224.1"/>
    <property type="molecule type" value="Genomic_DNA"/>
</dbReference>
<protein>
    <submittedName>
        <fullName evidence="1">Uncharacterized protein</fullName>
    </submittedName>
</protein>
<dbReference type="Proteomes" id="UP000324222">
    <property type="component" value="Unassembled WGS sequence"/>
</dbReference>
<reference evidence="1 2" key="1">
    <citation type="submission" date="2019-05" db="EMBL/GenBank/DDBJ databases">
        <title>Another draft genome of Portunus trituberculatus and its Hox gene families provides insights of decapod evolution.</title>
        <authorList>
            <person name="Jeong J.-H."/>
            <person name="Song I."/>
            <person name="Kim S."/>
            <person name="Choi T."/>
            <person name="Kim D."/>
            <person name="Ryu S."/>
            <person name="Kim W."/>
        </authorList>
    </citation>
    <scope>NUCLEOTIDE SEQUENCE [LARGE SCALE GENOMIC DNA]</scope>
    <source>
        <tissue evidence="1">Muscle</tissue>
    </source>
</reference>
<organism evidence="1 2">
    <name type="scientific">Portunus trituberculatus</name>
    <name type="common">Swimming crab</name>
    <name type="synonym">Neptunus trituberculatus</name>
    <dbReference type="NCBI Taxonomy" id="210409"/>
    <lineage>
        <taxon>Eukaryota</taxon>
        <taxon>Metazoa</taxon>
        <taxon>Ecdysozoa</taxon>
        <taxon>Arthropoda</taxon>
        <taxon>Crustacea</taxon>
        <taxon>Multicrustacea</taxon>
        <taxon>Malacostraca</taxon>
        <taxon>Eumalacostraca</taxon>
        <taxon>Eucarida</taxon>
        <taxon>Decapoda</taxon>
        <taxon>Pleocyemata</taxon>
        <taxon>Brachyura</taxon>
        <taxon>Eubrachyura</taxon>
        <taxon>Portunoidea</taxon>
        <taxon>Portunidae</taxon>
        <taxon>Portuninae</taxon>
        <taxon>Portunus</taxon>
    </lineage>
</organism>
<evidence type="ECO:0000313" key="2">
    <source>
        <dbReference type="Proteomes" id="UP000324222"/>
    </source>
</evidence>
<sequence>MFMCCLKLLRWVNVLPHSSHTWIFACVWMLVCRVSISPHSSHSNFLTSAMLSSSTFILLSSSSILELLCGCDCGCGCGCGSFTTSAHMPL</sequence>